<dbReference type="InterPro" id="IPR025380">
    <property type="entry name" value="DUF4369"/>
</dbReference>
<evidence type="ECO:0000256" key="5">
    <source>
        <dbReference type="SAM" id="SignalP"/>
    </source>
</evidence>
<dbReference type="InterPro" id="IPR013766">
    <property type="entry name" value="Thioredoxin_domain"/>
</dbReference>
<organism evidence="7 8">
    <name type="scientific">Filimonas zeae</name>
    <dbReference type="NCBI Taxonomy" id="1737353"/>
    <lineage>
        <taxon>Bacteria</taxon>
        <taxon>Pseudomonadati</taxon>
        <taxon>Bacteroidota</taxon>
        <taxon>Chitinophagia</taxon>
        <taxon>Chitinophagales</taxon>
        <taxon>Chitinophagaceae</taxon>
        <taxon>Filimonas</taxon>
    </lineage>
</organism>
<feature type="domain" description="Thioredoxin" evidence="6">
    <location>
        <begin position="240"/>
        <end position="380"/>
    </location>
</feature>
<evidence type="ECO:0000256" key="1">
    <source>
        <dbReference type="ARBA" id="ARBA00004196"/>
    </source>
</evidence>
<keyword evidence="3" id="KW-1015">Disulfide bond</keyword>
<dbReference type="InterPro" id="IPR036249">
    <property type="entry name" value="Thioredoxin-like_sf"/>
</dbReference>
<dbReference type="SUPFAM" id="SSF52833">
    <property type="entry name" value="Thioredoxin-like"/>
    <property type="match status" value="1"/>
</dbReference>
<evidence type="ECO:0000313" key="7">
    <source>
        <dbReference type="EMBL" id="GGH61069.1"/>
    </source>
</evidence>
<keyword evidence="8" id="KW-1185">Reference proteome</keyword>
<dbReference type="Pfam" id="PF14289">
    <property type="entry name" value="DUF4369"/>
    <property type="match status" value="1"/>
</dbReference>
<comment type="caution">
    <text evidence="7">The sequence shown here is derived from an EMBL/GenBank/DDBJ whole genome shotgun (WGS) entry which is preliminary data.</text>
</comment>
<dbReference type="Gene3D" id="3.40.30.10">
    <property type="entry name" value="Glutaredoxin"/>
    <property type="match status" value="1"/>
</dbReference>
<dbReference type="GO" id="GO:0017004">
    <property type="term" value="P:cytochrome complex assembly"/>
    <property type="evidence" value="ECO:0007669"/>
    <property type="project" value="UniProtKB-KW"/>
</dbReference>
<protein>
    <submittedName>
        <fullName evidence="7">Thiol:disulfide interchange protein</fullName>
    </submittedName>
</protein>
<comment type="subcellular location">
    <subcellularLocation>
        <location evidence="1">Cell envelope</location>
    </subcellularLocation>
</comment>
<dbReference type="PANTHER" id="PTHR42852:SF6">
    <property type="entry name" value="THIOL:DISULFIDE INTERCHANGE PROTEIN DSBE"/>
    <property type="match status" value="1"/>
</dbReference>
<feature type="signal peptide" evidence="5">
    <location>
        <begin position="1"/>
        <end position="20"/>
    </location>
</feature>
<feature type="chain" id="PRO_5037195678" evidence="5">
    <location>
        <begin position="21"/>
        <end position="380"/>
    </location>
</feature>
<keyword evidence="2" id="KW-0201">Cytochrome c-type biogenesis</keyword>
<evidence type="ECO:0000256" key="3">
    <source>
        <dbReference type="ARBA" id="ARBA00023157"/>
    </source>
</evidence>
<accession>A0A917MS66</accession>
<sequence length="380" mass="42255">MNIKTILGMAALFAPAALWAQEGYVVKGKVGNLNAPAKAYLYYKVKGVSSVDSVFLKNGQFTFKGKVGAPKEANILVVHGEQQDNPAIRPTRDVLAFFIEDAVIQITAKDSIKNAIVKGSVTTDDNAKIDATLRPIYGKYDLLNKEYKAQPQEKQKDSAYLMSLEARAAAVQKEIIDTKMAYVKAHPEKYMALMALNSTLPPEEFDAIAAEKVFNTLAEKNRKSELGQELQARIEKVKKTQDGALAPDFTQNDVNGKPVKLSDFRGKWVLLDFWASWCGPCRRENPNLVKTYQAFKDKGFTVLGVSLDKPTDKEKWVAAIEKDGLTWTQVSDLKAWDNEAAKLYEVTAIPMNFLISPEGKIVARYLRGEALDKKLAEVIK</sequence>
<evidence type="ECO:0000259" key="6">
    <source>
        <dbReference type="PROSITE" id="PS51352"/>
    </source>
</evidence>
<dbReference type="GO" id="GO:0016209">
    <property type="term" value="F:antioxidant activity"/>
    <property type="evidence" value="ECO:0007669"/>
    <property type="project" value="InterPro"/>
</dbReference>
<evidence type="ECO:0000256" key="2">
    <source>
        <dbReference type="ARBA" id="ARBA00022748"/>
    </source>
</evidence>
<dbReference type="InterPro" id="IPR000866">
    <property type="entry name" value="AhpC/TSA"/>
</dbReference>
<dbReference type="GO" id="GO:0030313">
    <property type="term" value="C:cell envelope"/>
    <property type="evidence" value="ECO:0007669"/>
    <property type="project" value="UniProtKB-SubCell"/>
</dbReference>
<gene>
    <name evidence="7" type="ORF">GCM10011379_09660</name>
</gene>
<proteinExistence type="predicted"/>
<dbReference type="CDD" id="cd02966">
    <property type="entry name" value="TlpA_like_family"/>
    <property type="match status" value="1"/>
</dbReference>
<dbReference type="PROSITE" id="PS00194">
    <property type="entry name" value="THIOREDOXIN_1"/>
    <property type="match status" value="1"/>
</dbReference>
<dbReference type="EMBL" id="BMIB01000001">
    <property type="protein sequence ID" value="GGH61069.1"/>
    <property type="molecule type" value="Genomic_DNA"/>
</dbReference>
<dbReference type="GO" id="GO:0016491">
    <property type="term" value="F:oxidoreductase activity"/>
    <property type="evidence" value="ECO:0007669"/>
    <property type="project" value="InterPro"/>
</dbReference>
<reference evidence="7" key="2">
    <citation type="submission" date="2020-09" db="EMBL/GenBank/DDBJ databases">
        <authorList>
            <person name="Sun Q."/>
            <person name="Zhou Y."/>
        </authorList>
    </citation>
    <scope>NUCLEOTIDE SEQUENCE</scope>
    <source>
        <strain evidence="7">CGMCC 1.15290</strain>
    </source>
</reference>
<keyword evidence="5" id="KW-0732">Signal</keyword>
<dbReference type="Proteomes" id="UP000627292">
    <property type="component" value="Unassembled WGS sequence"/>
</dbReference>
<dbReference type="PANTHER" id="PTHR42852">
    <property type="entry name" value="THIOL:DISULFIDE INTERCHANGE PROTEIN DSBE"/>
    <property type="match status" value="1"/>
</dbReference>
<keyword evidence="4" id="KW-0676">Redox-active center</keyword>
<reference evidence="7" key="1">
    <citation type="journal article" date="2014" name="Int. J. Syst. Evol. Microbiol.">
        <title>Complete genome sequence of Corynebacterium casei LMG S-19264T (=DSM 44701T), isolated from a smear-ripened cheese.</title>
        <authorList>
            <consortium name="US DOE Joint Genome Institute (JGI-PGF)"/>
            <person name="Walter F."/>
            <person name="Albersmeier A."/>
            <person name="Kalinowski J."/>
            <person name="Ruckert C."/>
        </authorList>
    </citation>
    <scope>NUCLEOTIDE SEQUENCE</scope>
    <source>
        <strain evidence="7">CGMCC 1.15290</strain>
    </source>
</reference>
<dbReference type="PROSITE" id="PS51352">
    <property type="entry name" value="THIOREDOXIN_2"/>
    <property type="match status" value="1"/>
</dbReference>
<evidence type="ECO:0000313" key="8">
    <source>
        <dbReference type="Proteomes" id="UP000627292"/>
    </source>
</evidence>
<dbReference type="Pfam" id="PF00578">
    <property type="entry name" value="AhpC-TSA"/>
    <property type="match status" value="1"/>
</dbReference>
<evidence type="ECO:0000256" key="4">
    <source>
        <dbReference type="ARBA" id="ARBA00023284"/>
    </source>
</evidence>
<dbReference type="InterPro" id="IPR050553">
    <property type="entry name" value="Thioredoxin_ResA/DsbE_sf"/>
</dbReference>
<dbReference type="InterPro" id="IPR017937">
    <property type="entry name" value="Thioredoxin_CS"/>
</dbReference>
<dbReference type="AlphaFoldDB" id="A0A917MS66"/>
<name>A0A917MS66_9BACT</name>